<evidence type="ECO:0000313" key="2">
    <source>
        <dbReference type="Proteomes" id="UP000198287"/>
    </source>
</evidence>
<protein>
    <submittedName>
        <fullName evidence="1">Uncharacterized protein</fullName>
    </submittedName>
</protein>
<dbReference type="EMBL" id="LNIX01000039">
    <property type="protein sequence ID" value="OXA39356.1"/>
    <property type="molecule type" value="Genomic_DNA"/>
</dbReference>
<dbReference type="AlphaFoldDB" id="A0A226D538"/>
<reference evidence="1 2" key="1">
    <citation type="submission" date="2015-12" db="EMBL/GenBank/DDBJ databases">
        <title>The genome of Folsomia candida.</title>
        <authorList>
            <person name="Faddeeva A."/>
            <person name="Derks M.F."/>
            <person name="Anvar Y."/>
            <person name="Smit S."/>
            <person name="Van Straalen N."/>
            <person name="Roelofs D."/>
        </authorList>
    </citation>
    <scope>NUCLEOTIDE SEQUENCE [LARGE SCALE GENOMIC DNA]</scope>
    <source>
        <strain evidence="1 2">VU population</strain>
        <tissue evidence="1">Whole body</tissue>
    </source>
</reference>
<dbReference type="InterPro" id="IPR011043">
    <property type="entry name" value="Gal_Oxase/kelch_b-propeller"/>
</dbReference>
<sequence>MMKYTISTDTLERLAIASQQTGGTATFDYVDSHKMYTIAGGYFVGSEPIYEFSPDTEISELQILRGYRITWDTMRQRLTEIEQFTRSAELLRWMGWPSAIFDGNETIYIFNSDEQDHDAPGVVAWNTKTETGTILDGDVPIMPSVIGAVWDGRYAYLLGAGEYNSPLPGDGIYQYDPIARTATFLQVANYPGQTGRGFGGMGVAYVAKLNRISYIGGATGVGSPIYWDNIGYIDLTPVNGKVIEVEI</sequence>
<dbReference type="SUPFAM" id="SSF50965">
    <property type="entry name" value="Galactose oxidase, central domain"/>
    <property type="match status" value="1"/>
</dbReference>
<proteinExistence type="predicted"/>
<comment type="caution">
    <text evidence="1">The sequence shown here is derived from an EMBL/GenBank/DDBJ whole genome shotgun (WGS) entry which is preliminary data.</text>
</comment>
<dbReference type="Proteomes" id="UP000198287">
    <property type="component" value="Unassembled WGS sequence"/>
</dbReference>
<accession>A0A226D538</accession>
<gene>
    <name evidence="1" type="ORF">Fcan01_25966</name>
</gene>
<keyword evidence="2" id="KW-1185">Reference proteome</keyword>
<evidence type="ECO:0000313" key="1">
    <source>
        <dbReference type="EMBL" id="OXA39356.1"/>
    </source>
</evidence>
<organism evidence="1 2">
    <name type="scientific">Folsomia candida</name>
    <name type="common">Springtail</name>
    <dbReference type="NCBI Taxonomy" id="158441"/>
    <lineage>
        <taxon>Eukaryota</taxon>
        <taxon>Metazoa</taxon>
        <taxon>Ecdysozoa</taxon>
        <taxon>Arthropoda</taxon>
        <taxon>Hexapoda</taxon>
        <taxon>Collembola</taxon>
        <taxon>Entomobryomorpha</taxon>
        <taxon>Isotomoidea</taxon>
        <taxon>Isotomidae</taxon>
        <taxon>Proisotominae</taxon>
        <taxon>Folsomia</taxon>
    </lineage>
</organism>
<name>A0A226D538_FOLCA</name>